<gene>
    <name evidence="2" type="ORF">ENS06_02160</name>
</gene>
<dbReference type="Gene3D" id="3.20.20.150">
    <property type="entry name" value="Divalent-metal-dependent TIM barrel enzymes"/>
    <property type="match status" value="1"/>
</dbReference>
<name>A0A832E9E2_9BACT</name>
<dbReference type="PANTHER" id="PTHR12110:SF52">
    <property type="entry name" value="XYLOSE ISOMERASE"/>
    <property type="match status" value="1"/>
</dbReference>
<comment type="caution">
    <text evidence="2">The sequence shown here is derived from an EMBL/GenBank/DDBJ whole genome shotgun (WGS) entry which is preliminary data.</text>
</comment>
<dbReference type="GO" id="GO:0016853">
    <property type="term" value="F:isomerase activity"/>
    <property type="evidence" value="ECO:0007669"/>
    <property type="project" value="UniProtKB-KW"/>
</dbReference>
<organism evidence="2">
    <name type="scientific">Desulfacinum infernum</name>
    <dbReference type="NCBI Taxonomy" id="35837"/>
    <lineage>
        <taxon>Bacteria</taxon>
        <taxon>Pseudomonadati</taxon>
        <taxon>Thermodesulfobacteriota</taxon>
        <taxon>Syntrophobacteria</taxon>
        <taxon>Syntrophobacterales</taxon>
        <taxon>Syntrophobacteraceae</taxon>
        <taxon>Desulfacinum</taxon>
    </lineage>
</organism>
<dbReference type="SUPFAM" id="SSF51658">
    <property type="entry name" value="Xylose isomerase-like"/>
    <property type="match status" value="1"/>
</dbReference>
<dbReference type="InterPro" id="IPR013022">
    <property type="entry name" value="Xyl_isomerase-like_TIM-brl"/>
</dbReference>
<reference evidence="2" key="1">
    <citation type="journal article" date="2020" name="mSystems">
        <title>Genome- and Community-Level Interaction Insights into Carbon Utilization and Element Cycling Functions of Hydrothermarchaeota in Hydrothermal Sediment.</title>
        <authorList>
            <person name="Zhou Z."/>
            <person name="Liu Y."/>
            <person name="Xu W."/>
            <person name="Pan J."/>
            <person name="Luo Z.H."/>
            <person name="Li M."/>
        </authorList>
    </citation>
    <scope>NUCLEOTIDE SEQUENCE [LARGE SCALE GENOMIC DNA]</scope>
    <source>
        <strain evidence="2">SpSt-456</strain>
    </source>
</reference>
<protein>
    <submittedName>
        <fullName evidence="2">Sugar phosphate isomerase/epimerase</fullName>
    </submittedName>
</protein>
<dbReference type="InterPro" id="IPR050312">
    <property type="entry name" value="IolE/XylAMocC-like"/>
</dbReference>
<evidence type="ECO:0000313" key="2">
    <source>
        <dbReference type="EMBL" id="HFK96112.1"/>
    </source>
</evidence>
<dbReference type="InterPro" id="IPR036237">
    <property type="entry name" value="Xyl_isomerase-like_sf"/>
</dbReference>
<dbReference type="PANTHER" id="PTHR12110">
    <property type="entry name" value="HYDROXYPYRUVATE ISOMERASE"/>
    <property type="match status" value="1"/>
</dbReference>
<keyword evidence="2" id="KW-0413">Isomerase</keyword>
<feature type="domain" description="Xylose isomerase-like TIM barrel" evidence="1">
    <location>
        <begin position="21"/>
        <end position="270"/>
    </location>
</feature>
<dbReference type="Pfam" id="PF01261">
    <property type="entry name" value="AP_endonuc_2"/>
    <property type="match status" value="1"/>
</dbReference>
<dbReference type="AlphaFoldDB" id="A0A832E9E2"/>
<dbReference type="EMBL" id="DSTK01000009">
    <property type="protein sequence ID" value="HFK96112.1"/>
    <property type="molecule type" value="Genomic_DNA"/>
</dbReference>
<sequence>MRFAFSSNAFRQYSLVETITNLARIGYEGIEIMADAPHAFPESMSRESVETIRETLRRNGMTVSNINAFTMHAVGDTWHPSWIEPDPQKRKKRLDHTLRCLDLAVALGAETVSTEPGGPLHGMDRNEALQLFHDGLAVVWEKAKRLGLRVLIEPEPGLLIQTSSEFMDFYGGLDPTVFGLNFDVGHFFCVGEDPAALVPVLRHCAFHYHLEDIPESRVHVHTALGKGAMDIPAILQALYATGYDGFVTVELYPYQDDPIAVAEHAMAYLRGLSL</sequence>
<accession>A0A832E9E2</accession>
<proteinExistence type="predicted"/>
<evidence type="ECO:0000259" key="1">
    <source>
        <dbReference type="Pfam" id="PF01261"/>
    </source>
</evidence>